<evidence type="ECO:0000313" key="3">
    <source>
        <dbReference type="Proteomes" id="UP000441455"/>
    </source>
</evidence>
<comment type="caution">
    <text evidence="2">The sequence shown here is derived from an EMBL/GenBank/DDBJ whole genome shotgun (WGS) entry which is preliminary data.</text>
</comment>
<name>A0A6N7VKQ0_ACIFE</name>
<feature type="region of interest" description="Disordered" evidence="1">
    <location>
        <begin position="53"/>
        <end position="87"/>
    </location>
</feature>
<dbReference type="OrthoDB" id="10009316at2"/>
<dbReference type="AlphaFoldDB" id="A0A6N7VKQ0"/>
<reference evidence="2 3" key="1">
    <citation type="submission" date="2019-08" db="EMBL/GenBank/DDBJ databases">
        <title>In-depth cultivation of the pig gut microbiome towards novel bacterial diversity and tailored functional studies.</title>
        <authorList>
            <person name="Wylensek D."/>
            <person name="Hitch T.C.A."/>
            <person name="Clavel T."/>
        </authorList>
    </citation>
    <scope>NUCLEOTIDE SEQUENCE [LARGE SCALE GENOMIC DNA]</scope>
    <source>
        <strain evidence="2 3">WCA-389-WT-5B</strain>
    </source>
</reference>
<dbReference type="EMBL" id="VULN01000003">
    <property type="protein sequence ID" value="MSS81630.1"/>
    <property type="molecule type" value="Genomic_DNA"/>
</dbReference>
<accession>A0A6N7VKQ0</accession>
<proteinExistence type="predicted"/>
<dbReference type="RefSeq" id="WP_154487767.1">
    <property type="nucleotide sequence ID" value="NZ_CALEXD010000024.1"/>
</dbReference>
<dbReference type="Proteomes" id="UP000441455">
    <property type="component" value="Unassembled WGS sequence"/>
</dbReference>
<evidence type="ECO:0000256" key="1">
    <source>
        <dbReference type="SAM" id="MobiDB-lite"/>
    </source>
</evidence>
<protein>
    <submittedName>
        <fullName evidence="2">Uncharacterized protein</fullName>
    </submittedName>
</protein>
<sequence length="174" mass="18152">MFSLPFSFSSLPALSSRLGLGLMLAAAGTGSALYLFPSPSLPDFPPLPALAEEETAEPLKKPVRPKPLPRRDPFRPLDHPVGTLAPGKKVPAVPIPSGIPAAPAASQPAPSLQVCRLLGILEMNGTRKALAALPEGHRLLGKGDELPGLGSITQVLPSALECGARQIRIGEVWP</sequence>
<evidence type="ECO:0000313" key="2">
    <source>
        <dbReference type="EMBL" id="MSS81630.1"/>
    </source>
</evidence>
<feature type="compositionally biased region" description="Basic and acidic residues" evidence="1">
    <location>
        <begin position="69"/>
        <end position="78"/>
    </location>
</feature>
<gene>
    <name evidence="2" type="ORF">FX155_03270</name>
</gene>
<organism evidence="2 3">
    <name type="scientific">Acidaminococcus fermentans</name>
    <dbReference type="NCBI Taxonomy" id="905"/>
    <lineage>
        <taxon>Bacteria</taxon>
        <taxon>Bacillati</taxon>
        <taxon>Bacillota</taxon>
        <taxon>Negativicutes</taxon>
        <taxon>Acidaminococcales</taxon>
        <taxon>Acidaminococcaceae</taxon>
        <taxon>Acidaminococcus</taxon>
    </lineage>
</organism>